<accession>A0A6M4GYK2</accession>
<name>A0A6M4GYK2_9PROT</name>
<evidence type="ECO:0000313" key="2">
    <source>
        <dbReference type="Proteomes" id="UP000501534"/>
    </source>
</evidence>
<evidence type="ECO:0008006" key="3">
    <source>
        <dbReference type="Google" id="ProtNLM"/>
    </source>
</evidence>
<proteinExistence type="predicted"/>
<dbReference type="Proteomes" id="UP000501534">
    <property type="component" value="Chromosome"/>
</dbReference>
<dbReference type="Gene3D" id="3.40.50.150">
    <property type="entry name" value="Vaccinia Virus protein VP39"/>
    <property type="match status" value="1"/>
</dbReference>
<gene>
    <name evidence="1" type="ORF">DSM104443_02653</name>
</gene>
<keyword evidence="2" id="KW-1185">Reference proteome</keyword>
<dbReference type="AlphaFoldDB" id="A0A6M4GYK2"/>
<dbReference type="EMBL" id="CP053069">
    <property type="protein sequence ID" value="QJR11574.1"/>
    <property type="molecule type" value="Genomic_DNA"/>
</dbReference>
<organism evidence="1 2">
    <name type="scientific">Usitatibacter rugosus</name>
    <dbReference type="NCBI Taxonomy" id="2732067"/>
    <lineage>
        <taxon>Bacteria</taxon>
        <taxon>Pseudomonadati</taxon>
        <taxon>Pseudomonadota</taxon>
        <taxon>Betaproteobacteria</taxon>
        <taxon>Nitrosomonadales</taxon>
        <taxon>Usitatibacteraceae</taxon>
        <taxon>Usitatibacter</taxon>
    </lineage>
</organism>
<dbReference type="KEGG" id="uru:DSM104443_02653"/>
<dbReference type="CDD" id="cd02440">
    <property type="entry name" value="AdoMet_MTases"/>
    <property type="match status" value="1"/>
</dbReference>
<protein>
    <recommendedName>
        <fullName evidence="3">Methyltransferase family protein</fullName>
    </recommendedName>
</protein>
<evidence type="ECO:0000313" key="1">
    <source>
        <dbReference type="EMBL" id="QJR11574.1"/>
    </source>
</evidence>
<dbReference type="SUPFAM" id="SSF53335">
    <property type="entry name" value="S-adenosyl-L-methionine-dependent methyltransferases"/>
    <property type="match status" value="1"/>
</dbReference>
<dbReference type="RefSeq" id="WP_171093032.1">
    <property type="nucleotide sequence ID" value="NZ_CP053069.1"/>
</dbReference>
<dbReference type="InterPro" id="IPR029063">
    <property type="entry name" value="SAM-dependent_MTases_sf"/>
</dbReference>
<sequence>MGVDDPVVRPCPLGCAERGTSYGTLENTVGYAFSRKGYDLARCGSCKLIYLSPAPTDADLRALYVENGQFGDEYTDPKRVEAILEYIGHCFDRLAKERGWNMSAGVRVLEVGAGLAWMCRAAKLRGAQHKTVAQDVSPEAVEACPWVDKYVHGYVSDAAIDPYAPFQLISMTHVIEHLVDPRSVLAECRARLAPDGVIFITAPHRPREWREGDLEAWRKYSYNHVPAHIQYFSEGSMRKLAESVGCELAYWSHDHEGGEAFEAWLTPPGKRPSLWRRLFGAG</sequence>
<dbReference type="Pfam" id="PF13489">
    <property type="entry name" value="Methyltransf_23"/>
    <property type="match status" value="1"/>
</dbReference>
<dbReference type="PANTHER" id="PTHR43861">
    <property type="entry name" value="TRANS-ACONITATE 2-METHYLTRANSFERASE-RELATED"/>
    <property type="match status" value="1"/>
</dbReference>
<reference evidence="1 2" key="1">
    <citation type="submission" date="2020-04" db="EMBL/GenBank/DDBJ databases">
        <title>Usitatibacter rugosus gen. nov., sp. nov. and Usitatibacter palustris sp. nov., novel members of Usitatibacteraceae fam. nov. within the order Nitrosomonadales isolated from soil.</title>
        <authorList>
            <person name="Huber K.J."/>
            <person name="Neumann-Schaal M."/>
            <person name="Geppert A."/>
            <person name="Luckner M."/>
            <person name="Wanner G."/>
            <person name="Overmann J."/>
        </authorList>
    </citation>
    <scope>NUCLEOTIDE SEQUENCE [LARGE SCALE GENOMIC DNA]</scope>
    <source>
        <strain evidence="1 2">0125_3</strain>
    </source>
</reference>